<sequence length="294" mass="33313">MAPKLKKPAIDPIWPPKGYTKKVEVTEEDDWWILAGMNGRSDPWDLIVYNFQTRNCDEVNWCLHHLMGCRKTTKDGHNYDFGKPCAHRQYIYVPDSTWTPPTTDDDAAWLLVSKVLNSATVKGLHASVADFRLSISGHDFSRIGYLVNTKRISVRLDRGHPHGAEYVPQSDTMILSTLGSSAVDKSLIVHEAVHASFDYRYSQGVYTNTIQEECFAYIVQMLYLQKVLGGTWPTYWGSFAARDTWFAAWQIATQIRTRGTVTKAQADALRDAYRRSPAGMGVSPDRRTDHNGIH</sequence>
<dbReference type="OrthoDB" id="243598at2"/>
<accession>A0A2S8FNE3</accession>
<reference evidence="1 2" key="1">
    <citation type="submission" date="2018-02" db="EMBL/GenBank/DDBJ databases">
        <title>Comparative genomes isolates from brazilian mangrove.</title>
        <authorList>
            <person name="Araujo J.E."/>
            <person name="Taketani R.G."/>
            <person name="Silva M.C.P."/>
            <person name="Loureco M.V."/>
            <person name="Andreote F.D."/>
        </authorList>
    </citation>
    <scope>NUCLEOTIDE SEQUENCE [LARGE SCALE GENOMIC DNA]</scope>
    <source>
        <strain evidence="1 2">NAP PRIS-MGV</strain>
    </source>
</reference>
<protein>
    <submittedName>
        <fullName evidence="1">Uncharacterized protein</fullName>
    </submittedName>
</protein>
<gene>
    <name evidence="1" type="ORF">C5Y98_15880</name>
</gene>
<evidence type="ECO:0000313" key="2">
    <source>
        <dbReference type="Proteomes" id="UP000239388"/>
    </source>
</evidence>
<evidence type="ECO:0000313" key="1">
    <source>
        <dbReference type="EMBL" id="PQO33711.1"/>
    </source>
</evidence>
<dbReference type="RefSeq" id="WP_105355394.1">
    <property type="nucleotide sequence ID" value="NZ_PUIB01000017.1"/>
</dbReference>
<comment type="caution">
    <text evidence="1">The sequence shown here is derived from an EMBL/GenBank/DDBJ whole genome shotgun (WGS) entry which is preliminary data.</text>
</comment>
<name>A0A2S8FNE3_9BACT</name>
<organism evidence="1 2">
    <name type="scientific">Blastopirellula marina</name>
    <dbReference type="NCBI Taxonomy" id="124"/>
    <lineage>
        <taxon>Bacteria</taxon>
        <taxon>Pseudomonadati</taxon>
        <taxon>Planctomycetota</taxon>
        <taxon>Planctomycetia</taxon>
        <taxon>Pirellulales</taxon>
        <taxon>Pirellulaceae</taxon>
        <taxon>Blastopirellula</taxon>
    </lineage>
</organism>
<dbReference type="AlphaFoldDB" id="A0A2S8FNE3"/>
<dbReference type="EMBL" id="PUIB01000017">
    <property type="protein sequence ID" value="PQO33711.1"/>
    <property type="molecule type" value="Genomic_DNA"/>
</dbReference>
<proteinExistence type="predicted"/>
<dbReference type="Proteomes" id="UP000239388">
    <property type="component" value="Unassembled WGS sequence"/>
</dbReference>